<evidence type="ECO:0000259" key="5">
    <source>
        <dbReference type="PROSITE" id="PS51649"/>
    </source>
</evidence>
<comment type="similarity">
    <text evidence="2">Belongs to the NPH3 family.</text>
</comment>
<proteinExistence type="inferred from homology"/>
<evidence type="ECO:0000256" key="4">
    <source>
        <dbReference type="SAM" id="MobiDB-lite"/>
    </source>
</evidence>
<comment type="caution">
    <text evidence="6">The sequence shown here is derived from an EMBL/GenBank/DDBJ whole genome shotgun (WGS) entry which is preliminary data.</text>
</comment>
<dbReference type="Proteomes" id="UP001472677">
    <property type="component" value="Unassembled WGS sequence"/>
</dbReference>
<dbReference type="PROSITE" id="PS51649">
    <property type="entry name" value="NPH3"/>
    <property type="match status" value="1"/>
</dbReference>
<feature type="coiled-coil region" evidence="3">
    <location>
        <begin position="291"/>
        <end position="325"/>
    </location>
</feature>
<evidence type="ECO:0000256" key="1">
    <source>
        <dbReference type="ARBA" id="ARBA00022786"/>
    </source>
</evidence>
<dbReference type="EMBL" id="JBBPBM010000055">
    <property type="protein sequence ID" value="KAK8517955.1"/>
    <property type="molecule type" value="Genomic_DNA"/>
</dbReference>
<evidence type="ECO:0000256" key="3">
    <source>
        <dbReference type="SAM" id="Coils"/>
    </source>
</evidence>
<sequence>MKCRGVRPESIGASLVSYAQKELMKKVDSVSTNYERLVVETVISLLPIEKLAVPVSFLFGLLRSAVMLDCTIACRLDLERRIGSQLDIATLDDLLIPSFRNGCETLFDVDTVHRILVIFSQQDDCVDDMDDVYIFESDTPHWLSQSALLKVSKLVDNYLAEIAPDANVKLAQFMAIVEALPAHARTIHDGLYRAIDMYLKAHQRIMEADKKKLCKLVDFQKLSQEAGAHAAQNERLPLQSMIQVLYFEQLRLRNALCCSYADEDRKSVHHHQSRRIGTGAFSAALSPRDNYASLRQENRELKLELSRIRMRLNDLEKEHIHMKRNMEKSHSGKFMSSFSRKIDKLRFFGHCSSRGSSSPSRQSRFKGDSGNMCKSIVDN</sequence>
<reference evidence="6 7" key="1">
    <citation type="journal article" date="2024" name="G3 (Bethesda)">
        <title>Genome assembly of Hibiscus sabdariffa L. provides insights into metabolisms of medicinal natural products.</title>
        <authorList>
            <person name="Kim T."/>
        </authorList>
    </citation>
    <scope>NUCLEOTIDE SEQUENCE [LARGE SCALE GENOMIC DNA]</scope>
    <source>
        <strain evidence="6">TK-2024</strain>
        <tissue evidence="6">Old leaves</tissue>
    </source>
</reference>
<keyword evidence="7" id="KW-1185">Reference proteome</keyword>
<dbReference type="Pfam" id="PF03000">
    <property type="entry name" value="NPH3"/>
    <property type="match status" value="1"/>
</dbReference>
<feature type="compositionally biased region" description="Low complexity" evidence="4">
    <location>
        <begin position="352"/>
        <end position="362"/>
    </location>
</feature>
<name>A0ABR2CEP4_9ROSI</name>
<dbReference type="InterPro" id="IPR027356">
    <property type="entry name" value="NPH3_dom"/>
</dbReference>
<gene>
    <name evidence="6" type="ORF">V6N12_016789</name>
</gene>
<feature type="domain" description="NPH3" evidence="5">
    <location>
        <begin position="1"/>
        <end position="251"/>
    </location>
</feature>
<keyword evidence="1" id="KW-0833">Ubl conjugation pathway</keyword>
<evidence type="ECO:0000256" key="2">
    <source>
        <dbReference type="PROSITE-ProRule" id="PRU00982"/>
    </source>
</evidence>
<protein>
    <recommendedName>
        <fullName evidence="5">NPH3 domain-containing protein</fullName>
    </recommendedName>
</protein>
<keyword evidence="3" id="KW-0175">Coiled coil</keyword>
<evidence type="ECO:0000313" key="6">
    <source>
        <dbReference type="EMBL" id="KAK8517955.1"/>
    </source>
</evidence>
<dbReference type="InterPro" id="IPR043454">
    <property type="entry name" value="NPH3/RPT2-like"/>
</dbReference>
<feature type="region of interest" description="Disordered" evidence="4">
    <location>
        <begin position="352"/>
        <end position="379"/>
    </location>
</feature>
<organism evidence="6 7">
    <name type="scientific">Hibiscus sabdariffa</name>
    <name type="common">roselle</name>
    <dbReference type="NCBI Taxonomy" id="183260"/>
    <lineage>
        <taxon>Eukaryota</taxon>
        <taxon>Viridiplantae</taxon>
        <taxon>Streptophyta</taxon>
        <taxon>Embryophyta</taxon>
        <taxon>Tracheophyta</taxon>
        <taxon>Spermatophyta</taxon>
        <taxon>Magnoliopsida</taxon>
        <taxon>eudicotyledons</taxon>
        <taxon>Gunneridae</taxon>
        <taxon>Pentapetalae</taxon>
        <taxon>rosids</taxon>
        <taxon>malvids</taxon>
        <taxon>Malvales</taxon>
        <taxon>Malvaceae</taxon>
        <taxon>Malvoideae</taxon>
        <taxon>Hibiscus</taxon>
    </lineage>
</organism>
<accession>A0ABR2CEP4</accession>
<evidence type="ECO:0000313" key="7">
    <source>
        <dbReference type="Proteomes" id="UP001472677"/>
    </source>
</evidence>
<dbReference type="PANTHER" id="PTHR32370">
    <property type="entry name" value="OS12G0117600 PROTEIN"/>
    <property type="match status" value="1"/>
</dbReference>